<reference evidence="3" key="1">
    <citation type="submission" date="2025-08" db="UniProtKB">
        <authorList>
            <consortium name="RefSeq"/>
        </authorList>
    </citation>
    <scope>IDENTIFICATION</scope>
</reference>
<dbReference type="InterPro" id="IPR012337">
    <property type="entry name" value="RNaseH-like_sf"/>
</dbReference>
<dbReference type="AlphaFoldDB" id="A0A6P8F430"/>
<dbReference type="InterPro" id="IPR000477">
    <property type="entry name" value="RT_dom"/>
</dbReference>
<dbReference type="PANTHER" id="PTHR47331">
    <property type="entry name" value="PHD-TYPE DOMAIN-CONTAINING PROTEIN"/>
    <property type="match status" value="1"/>
</dbReference>
<proteinExistence type="predicted"/>
<gene>
    <name evidence="3" type="primary">LOC116219103</name>
</gene>
<feature type="domain" description="Reverse transcriptase" evidence="1">
    <location>
        <begin position="459"/>
        <end position="736"/>
    </location>
</feature>
<evidence type="ECO:0000313" key="2">
    <source>
        <dbReference type="Proteomes" id="UP000515152"/>
    </source>
</evidence>
<dbReference type="PROSITE" id="PS50878">
    <property type="entry name" value="RT_POL"/>
    <property type="match status" value="1"/>
</dbReference>
<organism evidence="2 3">
    <name type="scientific">Clupea harengus</name>
    <name type="common">Atlantic herring</name>
    <dbReference type="NCBI Taxonomy" id="7950"/>
    <lineage>
        <taxon>Eukaryota</taxon>
        <taxon>Metazoa</taxon>
        <taxon>Chordata</taxon>
        <taxon>Craniata</taxon>
        <taxon>Vertebrata</taxon>
        <taxon>Euteleostomi</taxon>
        <taxon>Actinopterygii</taxon>
        <taxon>Neopterygii</taxon>
        <taxon>Teleostei</taxon>
        <taxon>Clupei</taxon>
        <taxon>Clupeiformes</taxon>
        <taxon>Clupeoidei</taxon>
        <taxon>Clupeidae</taxon>
        <taxon>Clupea</taxon>
    </lineage>
</organism>
<keyword evidence="2" id="KW-1185">Reference proteome</keyword>
<dbReference type="GeneID" id="116219103"/>
<dbReference type="SUPFAM" id="SSF53098">
    <property type="entry name" value="Ribonuclease H-like"/>
    <property type="match status" value="1"/>
</dbReference>
<dbReference type="CDD" id="cd01650">
    <property type="entry name" value="RT_nLTR_like"/>
    <property type="match status" value="1"/>
</dbReference>
<evidence type="ECO:0000259" key="1">
    <source>
        <dbReference type="PROSITE" id="PS50878"/>
    </source>
</evidence>
<dbReference type="KEGG" id="char:116219103"/>
<name>A0A6P8F430_CLUHA</name>
<dbReference type="InterPro" id="IPR043502">
    <property type="entry name" value="DNA/RNA_pol_sf"/>
</dbReference>
<accession>A0A6P8F430</accession>
<dbReference type="RefSeq" id="XP_031417912.1">
    <property type="nucleotide sequence ID" value="XM_031562052.1"/>
</dbReference>
<dbReference type="Pfam" id="PF05380">
    <property type="entry name" value="Peptidase_A17"/>
    <property type="match status" value="1"/>
</dbReference>
<dbReference type="SUPFAM" id="SSF56672">
    <property type="entry name" value="DNA/RNA polymerases"/>
    <property type="match status" value="1"/>
</dbReference>
<dbReference type="InterPro" id="IPR008042">
    <property type="entry name" value="Retrotrans_Pao"/>
</dbReference>
<protein>
    <submittedName>
        <fullName evidence="3">Uncharacterized protein LOC116219103</fullName>
    </submittedName>
</protein>
<dbReference type="Pfam" id="PF00078">
    <property type="entry name" value="RVT_1"/>
    <property type="match status" value="1"/>
</dbReference>
<evidence type="ECO:0000313" key="3">
    <source>
        <dbReference type="RefSeq" id="XP_031417912.1"/>
    </source>
</evidence>
<sequence>MRRMLEKTQGMKEHFFNFMQGMLDADQAEPAPTLKPQQERWYLPIFCVYHPQKKDQIQVVFDSSRKHKGISLNDVLLRGPDMNNTLLVVLMRFHREPVAITADVQHIYYCFIVQEEHSTEYCMRVHVLVAIYSLRRAALHGEKEHVQRSLGLTWNLESDSFTFRISREKKPFTRRGILSTVNGLYDPLRTVAPGTIQGLCVFYDVSTMAISAVAYLKTTDIEGHINVGFVMGKSKLAPHPPHTVPRLELCSAVLGVEMADLITDELDTDIHKVTIYTDSWIVLGYIHNTNRRFHVYVANRVARIRKSTSPEQWHFVSTEHNPADHGTRSVAAAVLKDTNWFKGPAFLTKDTCTQTEPFKFINPDADVDVRTQIQAFMTNASDKMLNNIRSLMSSSPSATNTLSASVLSPLHLSEVRESHVEEILRKMKSCTCTLDPIPTALLKSHIPTLSPFITKVVNLSLQSGYVPPALNVAVIRPLLKKPTLDPEVLGNYRPISNLAFLSKVLEKVVASQLQDHLKHNNLFEKFQSRFRSAHSTETALLRVTNDLLMTADAGSPSLLILLDLTAAFDTVDHTILLERLHTTIGLTDSALKWFQSYLSGRTEYVSLGRCKSRQLPVSCGVPQGSVLGPILFIIYMLPLGRVISRHGMSFHCYADDTQLYIKTAPSPTAAMSCLTACLGEIKAWMSNNFLQLNSSKTEALLVGTPHQVQSSSLTHLTFDSQVIPLSSTVTNLGVRFDPHLTFNDHIKHLCKTSFYHLRNISKLRPTLTLSDAEKLVHAFISSRLDYCNSLFYGITGKNIQKLQYIQNSAARILMRVRKYEHITPILHSLHWLPVSFRIDYKVLILTHTCINGHAPPYLQELITPQTSTCTLRSSNSSLLRVPKTKLRTMGDRAFCSAAPRLWNSLPDHLRATQTLDSFKAGLKTFLFRKVTHQGRHLTEAAVGSAGLWLIGGKRLVSSVIHKCVTCNKLRGRMEEQKMSNLPTDRLTPGPPFTNVGVDVFGP</sequence>
<dbReference type="OrthoDB" id="419189at2759"/>
<dbReference type="Proteomes" id="UP000515152">
    <property type="component" value="Chromosome 24"/>
</dbReference>
<dbReference type="PANTHER" id="PTHR47331:SF6">
    <property type="entry name" value="DOUBLECORTIN DOMAIN-CONTAINING PROTEIN"/>
    <property type="match status" value="1"/>
</dbReference>